<comment type="caution">
    <text evidence="2">The sequence shown here is derived from an EMBL/GenBank/DDBJ whole genome shotgun (WGS) entry which is preliminary data.</text>
</comment>
<accession>A0A235BB15</accession>
<dbReference type="AlphaFoldDB" id="A0A235BB15"/>
<dbReference type="CDD" id="cd00093">
    <property type="entry name" value="HTH_XRE"/>
    <property type="match status" value="1"/>
</dbReference>
<dbReference type="Pfam" id="PF01381">
    <property type="entry name" value="HTH_3"/>
    <property type="match status" value="1"/>
</dbReference>
<dbReference type="Proteomes" id="UP000215459">
    <property type="component" value="Unassembled WGS sequence"/>
</dbReference>
<evidence type="ECO:0000313" key="2">
    <source>
        <dbReference type="EMBL" id="OYD08765.1"/>
    </source>
</evidence>
<dbReference type="RefSeq" id="WP_094263113.1">
    <property type="nucleotide sequence ID" value="NZ_NOWF01000002.1"/>
</dbReference>
<feature type="domain" description="HTH cro/C1-type" evidence="1">
    <location>
        <begin position="10"/>
        <end position="66"/>
    </location>
</feature>
<evidence type="ECO:0000259" key="1">
    <source>
        <dbReference type="PROSITE" id="PS50943"/>
    </source>
</evidence>
<proteinExistence type="predicted"/>
<dbReference type="EMBL" id="NOWF01000002">
    <property type="protein sequence ID" value="OYD08765.1"/>
    <property type="molecule type" value="Genomic_DNA"/>
</dbReference>
<reference evidence="2 3" key="1">
    <citation type="submission" date="2017-07" db="EMBL/GenBank/DDBJ databases">
        <title>The genome sequence of Paludifilum halophilum highlights mechanisms for microbial adaptation to high salt environemnts.</title>
        <authorList>
            <person name="Belbahri L."/>
        </authorList>
    </citation>
    <scope>NUCLEOTIDE SEQUENCE [LARGE SCALE GENOMIC DNA]</scope>
    <source>
        <strain evidence="2 3">DSM 102817</strain>
    </source>
</reference>
<dbReference type="PROSITE" id="PS50943">
    <property type="entry name" value="HTH_CROC1"/>
    <property type="match status" value="1"/>
</dbReference>
<dbReference type="InterPro" id="IPR001387">
    <property type="entry name" value="Cro/C1-type_HTH"/>
</dbReference>
<dbReference type="Gene3D" id="1.10.260.40">
    <property type="entry name" value="lambda repressor-like DNA-binding domains"/>
    <property type="match status" value="1"/>
</dbReference>
<sequence length="83" mass="9573">MKLKRHPNRIKELRISLDLTQYELGQKFPKAKDPTIISRWERGIVRPSSDNLLELARILKVDPNEIFSPSNKTDMSVCGGRLI</sequence>
<dbReference type="SUPFAM" id="SSF47413">
    <property type="entry name" value="lambda repressor-like DNA-binding domains"/>
    <property type="match status" value="1"/>
</dbReference>
<dbReference type="SMART" id="SM00530">
    <property type="entry name" value="HTH_XRE"/>
    <property type="match status" value="1"/>
</dbReference>
<dbReference type="InterPro" id="IPR010982">
    <property type="entry name" value="Lambda_DNA-bd_dom_sf"/>
</dbReference>
<name>A0A235BB15_9BACL</name>
<keyword evidence="3" id="KW-1185">Reference proteome</keyword>
<evidence type="ECO:0000313" key="3">
    <source>
        <dbReference type="Proteomes" id="UP000215459"/>
    </source>
</evidence>
<organism evidence="2 3">
    <name type="scientific">Paludifilum halophilum</name>
    <dbReference type="NCBI Taxonomy" id="1642702"/>
    <lineage>
        <taxon>Bacteria</taxon>
        <taxon>Bacillati</taxon>
        <taxon>Bacillota</taxon>
        <taxon>Bacilli</taxon>
        <taxon>Bacillales</taxon>
        <taxon>Thermoactinomycetaceae</taxon>
        <taxon>Paludifilum</taxon>
    </lineage>
</organism>
<protein>
    <recommendedName>
        <fullName evidence="1">HTH cro/C1-type domain-containing protein</fullName>
    </recommendedName>
</protein>
<dbReference type="OrthoDB" id="72638at2"/>
<gene>
    <name evidence="2" type="ORF">CHM34_02915</name>
</gene>
<dbReference type="GO" id="GO:0003677">
    <property type="term" value="F:DNA binding"/>
    <property type="evidence" value="ECO:0007669"/>
    <property type="project" value="InterPro"/>
</dbReference>